<accession>A0A1Z4ETN8</accession>
<reference evidence="2" key="1">
    <citation type="journal article" date="2017" name="Genome Announc.">
        <title>Complete Genome Sequence of Mycobacterium stephanolepidis.</title>
        <authorList>
            <person name="Fukano H."/>
            <person name="Yoshida M."/>
            <person name="Katayama Y."/>
            <person name="Omatsu T."/>
            <person name="Mizutani T."/>
            <person name="Kurata O."/>
            <person name="Wada S."/>
            <person name="Hoshino Y."/>
        </authorList>
    </citation>
    <scope>NUCLEOTIDE SEQUENCE [LARGE SCALE GENOMIC DNA]</scope>
    <source>
        <strain evidence="2">NJB0901</strain>
    </source>
</reference>
<dbReference type="RefSeq" id="WP_157997640.1">
    <property type="nucleotide sequence ID" value="NZ_AP018165.1"/>
</dbReference>
<name>A0A1Z4ETN8_9MYCO</name>
<dbReference type="OrthoDB" id="4762472at2"/>
<gene>
    <name evidence="1" type="ORF">MSTE_00982</name>
</gene>
<dbReference type="KEGG" id="mste:MSTE_00982"/>
<dbReference type="EMBL" id="AP018165">
    <property type="protein sequence ID" value="BAX96317.1"/>
    <property type="molecule type" value="Genomic_DNA"/>
</dbReference>
<keyword evidence="2" id="KW-1185">Reference proteome</keyword>
<dbReference type="Proteomes" id="UP000217954">
    <property type="component" value="Chromosome"/>
</dbReference>
<protein>
    <submittedName>
        <fullName evidence="1">Uncharacterized protein</fullName>
    </submittedName>
</protein>
<sequence length="314" mass="35617">MRVNVKERPLKERVLDQIPRYRELQNRRDRLRSLLRIVPPASDLNLAYAEQITAAADTGADNLDDLRDRFAADRQNWTAAAEFNTLVRDAWYHASSETENAQKASVPIALDYLRGELTALMNEVREHREVLQAHPDSAEEAIGAGPAGLKSWKTVNTLIDRYQELRTEHRVYVNLRFGGTVKGFDTCAQSARFLEMDPWWRRCRSTGGTCNDTRIAAWLHNREHHAEGNRTNIWPHSYTQPQWLLAVADNDPWLPDANTIDRANQIATELLGRMPSNNSEITSFYRRIAELTALGAVVDLTTPDTAPATTAHAH</sequence>
<reference evidence="1 2" key="2">
    <citation type="journal article" date="2017" name="Int. J. Syst. Evol. Microbiol.">
        <title>Mycobacterium stephanolepidis sp. nov., a rapidly growing species related to Mycobacterium chelonae, isolated from marine teleost fish, Stephanolepis cirrhifer.</title>
        <authorList>
            <person name="Fukano H."/>
            <person name="Wada S."/>
            <person name="Kurata O."/>
            <person name="Katayama K."/>
            <person name="Fujiwara N."/>
            <person name="Hoshino Y."/>
        </authorList>
    </citation>
    <scope>NUCLEOTIDE SEQUENCE [LARGE SCALE GENOMIC DNA]</scope>
    <source>
        <strain evidence="1 2">NJB0901</strain>
    </source>
</reference>
<dbReference type="AlphaFoldDB" id="A0A1Z4ETN8"/>
<evidence type="ECO:0000313" key="2">
    <source>
        <dbReference type="Proteomes" id="UP000217954"/>
    </source>
</evidence>
<organism evidence="1 2">
    <name type="scientific">[Mycobacterium] stephanolepidis</name>
    <dbReference type="NCBI Taxonomy" id="1520670"/>
    <lineage>
        <taxon>Bacteria</taxon>
        <taxon>Bacillati</taxon>
        <taxon>Actinomycetota</taxon>
        <taxon>Actinomycetes</taxon>
        <taxon>Mycobacteriales</taxon>
        <taxon>Mycobacteriaceae</taxon>
        <taxon>Mycobacteroides</taxon>
    </lineage>
</organism>
<proteinExistence type="predicted"/>
<evidence type="ECO:0000313" key="1">
    <source>
        <dbReference type="EMBL" id="BAX96317.1"/>
    </source>
</evidence>